<organism evidence="3 4">
    <name type="scientific">Sphingobium subterraneum</name>
    <dbReference type="NCBI Taxonomy" id="627688"/>
    <lineage>
        <taxon>Bacteria</taxon>
        <taxon>Pseudomonadati</taxon>
        <taxon>Pseudomonadota</taxon>
        <taxon>Alphaproteobacteria</taxon>
        <taxon>Sphingomonadales</taxon>
        <taxon>Sphingomonadaceae</taxon>
        <taxon>Sphingobium</taxon>
    </lineage>
</organism>
<accession>A0A841J614</accession>
<dbReference type="RefSeq" id="WP_184081916.1">
    <property type="nucleotide sequence ID" value="NZ_JACIJP010000016.1"/>
</dbReference>
<name>A0A841J614_9SPHN</name>
<gene>
    <name evidence="3" type="ORF">FHS92_003556</name>
</gene>
<dbReference type="AlphaFoldDB" id="A0A841J614"/>
<comment type="similarity">
    <text evidence="1">Belongs to the ros/MucR family.</text>
</comment>
<proteinExistence type="inferred from homology"/>
<sequence length="171" mass="17811">MENEALLDHVADIVSAHVSNNAVAASDLPGLIQAVYASLAALGQAPEPAVAELKPAVSVRASVKPDAVTCLECGEKMKMLKRHLGTEHGLTPAEYRTRWSLPGDYPMVAPDYAAKRKELAVRIGLGRKPGQSPKAEAKAAPEAAPKAQPKAAATPAKRKKLGVAFGSADAS</sequence>
<dbReference type="InterPro" id="IPR041920">
    <property type="entry name" value="ROS/MUCR_sf"/>
</dbReference>
<dbReference type="GO" id="GO:0003677">
    <property type="term" value="F:DNA binding"/>
    <property type="evidence" value="ECO:0007669"/>
    <property type="project" value="InterPro"/>
</dbReference>
<comment type="caution">
    <text evidence="3">The sequence shown here is derived from an EMBL/GenBank/DDBJ whole genome shotgun (WGS) entry which is preliminary data.</text>
</comment>
<keyword evidence="4" id="KW-1185">Reference proteome</keyword>
<evidence type="ECO:0000256" key="1">
    <source>
        <dbReference type="ARBA" id="ARBA00007031"/>
    </source>
</evidence>
<feature type="region of interest" description="Disordered" evidence="2">
    <location>
        <begin position="125"/>
        <end position="171"/>
    </location>
</feature>
<reference evidence="3 4" key="1">
    <citation type="submission" date="2020-08" db="EMBL/GenBank/DDBJ databases">
        <title>Genomic Encyclopedia of Type Strains, Phase IV (KMG-IV): sequencing the most valuable type-strain genomes for metagenomic binning, comparative biology and taxonomic classification.</title>
        <authorList>
            <person name="Goeker M."/>
        </authorList>
    </citation>
    <scope>NUCLEOTIDE SEQUENCE [LARGE SCALE GENOMIC DNA]</scope>
    <source>
        <strain evidence="3 4">DSM 102255</strain>
    </source>
</reference>
<evidence type="ECO:0000313" key="3">
    <source>
        <dbReference type="EMBL" id="MBB6125792.1"/>
    </source>
</evidence>
<dbReference type="GO" id="GO:0008270">
    <property type="term" value="F:zinc ion binding"/>
    <property type="evidence" value="ECO:0007669"/>
    <property type="project" value="InterPro"/>
</dbReference>
<feature type="compositionally biased region" description="Low complexity" evidence="2">
    <location>
        <begin position="138"/>
        <end position="155"/>
    </location>
</feature>
<dbReference type="Proteomes" id="UP000552700">
    <property type="component" value="Unassembled WGS sequence"/>
</dbReference>
<protein>
    <submittedName>
        <fullName evidence="3">Putative transcriptional regulator</fullName>
    </submittedName>
</protein>
<dbReference type="GO" id="GO:0006355">
    <property type="term" value="P:regulation of DNA-templated transcription"/>
    <property type="evidence" value="ECO:0007669"/>
    <property type="project" value="InterPro"/>
</dbReference>
<dbReference type="Gene3D" id="1.10.10.1550">
    <property type="entry name" value="ROS/MUCR transcriptional regulator protein"/>
    <property type="match status" value="1"/>
</dbReference>
<evidence type="ECO:0000313" key="4">
    <source>
        <dbReference type="Proteomes" id="UP000552700"/>
    </source>
</evidence>
<dbReference type="InterPro" id="IPR008807">
    <property type="entry name" value="ROS_MUCR"/>
</dbReference>
<dbReference type="Pfam" id="PF05443">
    <property type="entry name" value="ROS_MUCR"/>
    <property type="match status" value="1"/>
</dbReference>
<dbReference type="EMBL" id="JACIJP010000016">
    <property type="protein sequence ID" value="MBB6125792.1"/>
    <property type="molecule type" value="Genomic_DNA"/>
</dbReference>
<evidence type="ECO:0000256" key="2">
    <source>
        <dbReference type="SAM" id="MobiDB-lite"/>
    </source>
</evidence>